<dbReference type="EMBL" id="CP024785">
    <property type="protein sequence ID" value="AUB34222.1"/>
    <property type="molecule type" value="Genomic_DNA"/>
</dbReference>
<dbReference type="KEGG" id="nfl:COO91_00099"/>
<gene>
    <name evidence="2" type="ORF">COO91_00035</name>
    <name evidence="3" type="ORF">COO91_00099</name>
</gene>
<proteinExistence type="predicted"/>
<organism evidence="3 4">
    <name type="scientific">Nostoc flagelliforme CCNUN1</name>
    <dbReference type="NCBI Taxonomy" id="2038116"/>
    <lineage>
        <taxon>Bacteria</taxon>
        <taxon>Bacillati</taxon>
        <taxon>Cyanobacteriota</taxon>
        <taxon>Cyanophyceae</taxon>
        <taxon>Nostocales</taxon>
        <taxon>Nostocaceae</taxon>
        <taxon>Nostoc</taxon>
    </lineage>
</organism>
<feature type="domain" description="Tc1-like transposase DDE" evidence="1">
    <location>
        <begin position="26"/>
        <end position="176"/>
    </location>
</feature>
<name>A0A2K8SG86_9NOSO</name>
<dbReference type="EMBL" id="CP024785">
    <property type="protein sequence ID" value="AUB34283.1"/>
    <property type="molecule type" value="Genomic_DNA"/>
</dbReference>
<dbReference type="AlphaFoldDB" id="A0A2K8SG86"/>
<accession>A0A2K8SG86</accession>
<dbReference type="Proteomes" id="UP000232003">
    <property type="component" value="Chromosome"/>
</dbReference>
<evidence type="ECO:0000313" key="2">
    <source>
        <dbReference type="EMBL" id="AUB34222.1"/>
    </source>
</evidence>
<evidence type="ECO:0000313" key="4">
    <source>
        <dbReference type="Proteomes" id="UP000232003"/>
    </source>
</evidence>
<dbReference type="Pfam" id="PF13358">
    <property type="entry name" value="DDE_3"/>
    <property type="match status" value="1"/>
</dbReference>
<dbReference type="InterPro" id="IPR038717">
    <property type="entry name" value="Tc1-like_DDE_dom"/>
</dbReference>
<sequence length="224" mass="26721">MDAEYVLRMEDLLDLYSQPYDPKHPVICFDERPYPLLEDVRERLPPEPEQPERYDYEYKRNGSVNLFAIFEPHKGWRHIEVTQQRTKKDFALQMKNLVDIHCLQAESIRLVVDNLNTHNPSALYEVFPPEEARRIVQKLEFHYTPKHASWLNQVEIEFSVLSRQCLERRIADVQTLSQEIAFWESDRNSQKASVNWRFKITDARKKMGRLYPDASPIKVRLADY</sequence>
<reference evidence="3 4" key="1">
    <citation type="submission" date="2017-11" db="EMBL/GenBank/DDBJ databases">
        <title>Complete genome of a free-living desiccation-tolerant cyanobacterium and its photosynthetic adaptation to extreme terrestrial habitat.</title>
        <authorList>
            <person name="Shang J."/>
        </authorList>
    </citation>
    <scope>NUCLEOTIDE SEQUENCE [LARGE SCALE GENOMIC DNA]</scope>
    <source>
        <strain evidence="3 4">CCNUN1</strain>
    </source>
</reference>
<protein>
    <submittedName>
        <fullName evidence="3">Transposase</fullName>
    </submittedName>
</protein>
<dbReference type="NCBIfam" id="NF033545">
    <property type="entry name" value="transpos_IS630"/>
    <property type="match status" value="1"/>
</dbReference>
<dbReference type="InterPro" id="IPR047655">
    <property type="entry name" value="Transpos_IS630-like"/>
</dbReference>
<keyword evidence="4" id="KW-1185">Reference proteome</keyword>
<evidence type="ECO:0000313" key="3">
    <source>
        <dbReference type="EMBL" id="AUB34283.1"/>
    </source>
</evidence>
<dbReference type="KEGG" id="nfl:COO91_00035"/>
<evidence type="ECO:0000259" key="1">
    <source>
        <dbReference type="Pfam" id="PF13358"/>
    </source>
</evidence>